<keyword evidence="4" id="KW-1185">Reference proteome</keyword>
<evidence type="ECO:0000259" key="1">
    <source>
        <dbReference type="Pfam" id="PF01695"/>
    </source>
</evidence>
<sequence length="312" mass="36173">MEPIKYVLQDWLRERGVSQEDIQKQNHYYLSHPIFQKWWQHHPEWQPDQLLPYMNKIKEFVGEQQSCQSCRGLHECSNMMSGHAAHLETYHTIIEATYKPCSYLLRAEESSKRHTLVKSHKIPKDIMSGSMRNVDLDDPQRAEAFEAVLDFAKKATPGEDLIGLYLYGPLGVGKSYLLGAACNALADRGIASYMVYSPDFFREMKGAIAEQNLEEKLQVLKEVPVLIFDDIGAENISAWARDEILGAILQYRVMEKLPTLYTSNYDYDQLEEHLSYSQKGGIEQLKAKRIMERIRHYTDAYFIEGRNRRSRA</sequence>
<accession>A0ABT9VWV1</accession>
<dbReference type="PANTHER" id="PTHR30050">
    <property type="entry name" value="CHROMOSOMAL REPLICATION INITIATOR PROTEIN DNAA"/>
    <property type="match status" value="1"/>
</dbReference>
<dbReference type="Pfam" id="PF01695">
    <property type="entry name" value="IstB_IS21"/>
    <property type="match status" value="1"/>
</dbReference>
<dbReference type="SUPFAM" id="SSF52540">
    <property type="entry name" value="P-loop containing nucleoside triphosphate hydrolases"/>
    <property type="match status" value="1"/>
</dbReference>
<name>A0ABT9VWV1_9BACI</name>
<comment type="caution">
    <text evidence="3">The sequence shown here is derived from an EMBL/GenBank/DDBJ whole genome shotgun (WGS) entry which is preliminary data.</text>
</comment>
<dbReference type="RefSeq" id="WP_307392182.1">
    <property type="nucleotide sequence ID" value="NZ_BAAADK010000045.1"/>
</dbReference>
<evidence type="ECO:0000313" key="3">
    <source>
        <dbReference type="EMBL" id="MDQ0165287.1"/>
    </source>
</evidence>
<proteinExistence type="predicted"/>
<feature type="domain" description="IstB-like ATP-binding" evidence="1">
    <location>
        <begin position="164"/>
        <end position="309"/>
    </location>
</feature>
<dbReference type="PANTHER" id="PTHR30050:SF8">
    <property type="entry name" value="PRIMOSOMAL PROTEIN DNAI"/>
    <property type="match status" value="1"/>
</dbReference>
<protein>
    <submittedName>
        <fullName evidence="3">Primosomal protein DnaI</fullName>
    </submittedName>
</protein>
<dbReference type="Proteomes" id="UP001235840">
    <property type="component" value="Unassembled WGS sequence"/>
</dbReference>
<dbReference type="Gene3D" id="3.40.50.300">
    <property type="entry name" value="P-loop containing nucleotide triphosphate hydrolases"/>
    <property type="match status" value="1"/>
</dbReference>
<evidence type="ECO:0000313" key="4">
    <source>
        <dbReference type="Proteomes" id="UP001235840"/>
    </source>
</evidence>
<dbReference type="EMBL" id="JAUSTY010000004">
    <property type="protein sequence ID" value="MDQ0165287.1"/>
    <property type="molecule type" value="Genomic_DNA"/>
</dbReference>
<feature type="domain" description="Primosomal DnaI N-terminal" evidence="2">
    <location>
        <begin position="1"/>
        <end position="98"/>
    </location>
</feature>
<dbReference type="NCBIfam" id="NF006505">
    <property type="entry name" value="PRK08939.1"/>
    <property type="match status" value="1"/>
</dbReference>
<reference evidence="3 4" key="1">
    <citation type="submission" date="2023-07" db="EMBL/GenBank/DDBJ databases">
        <title>Genomic Encyclopedia of Type Strains, Phase IV (KMG-IV): sequencing the most valuable type-strain genomes for metagenomic binning, comparative biology and taxonomic classification.</title>
        <authorList>
            <person name="Goeker M."/>
        </authorList>
    </citation>
    <scope>NUCLEOTIDE SEQUENCE [LARGE SCALE GENOMIC DNA]</scope>
    <source>
        <strain evidence="3 4">DSM 12751</strain>
    </source>
</reference>
<dbReference type="Pfam" id="PF07319">
    <property type="entry name" value="DnaI_N"/>
    <property type="match status" value="1"/>
</dbReference>
<dbReference type="InterPro" id="IPR002611">
    <property type="entry name" value="IstB_ATP-bd"/>
</dbReference>
<dbReference type="InterPro" id="IPR027417">
    <property type="entry name" value="P-loop_NTPase"/>
</dbReference>
<gene>
    <name evidence="3" type="ORF">J2S11_001187</name>
</gene>
<dbReference type="CDD" id="cd00009">
    <property type="entry name" value="AAA"/>
    <property type="match status" value="1"/>
</dbReference>
<dbReference type="InterPro" id="IPR009928">
    <property type="entry name" value="DnaI_N"/>
</dbReference>
<organism evidence="3 4">
    <name type="scientific">Caldalkalibacillus horti</name>
    <dbReference type="NCBI Taxonomy" id="77523"/>
    <lineage>
        <taxon>Bacteria</taxon>
        <taxon>Bacillati</taxon>
        <taxon>Bacillota</taxon>
        <taxon>Bacilli</taxon>
        <taxon>Bacillales</taxon>
        <taxon>Bacillaceae</taxon>
        <taxon>Caldalkalibacillus</taxon>
    </lineage>
</organism>
<evidence type="ECO:0000259" key="2">
    <source>
        <dbReference type="Pfam" id="PF07319"/>
    </source>
</evidence>